<organism evidence="1 2">
    <name type="scientific">Burkholderia lata (strain ATCC 17760 / DSM 23089 / LMG 22485 / NCIMB 9086 / R18194 / 383)</name>
    <dbReference type="NCBI Taxonomy" id="482957"/>
    <lineage>
        <taxon>Bacteria</taxon>
        <taxon>Pseudomonadati</taxon>
        <taxon>Pseudomonadota</taxon>
        <taxon>Betaproteobacteria</taxon>
        <taxon>Burkholderiales</taxon>
        <taxon>Burkholderiaceae</taxon>
        <taxon>Burkholderia</taxon>
        <taxon>Burkholderia cepacia complex</taxon>
    </lineage>
</organism>
<dbReference type="Proteomes" id="UP000494170">
    <property type="component" value="Unassembled WGS sequence"/>
</dbReference>
<dbReference type="EMBL" id="CABVPY010000012">
    <property type="protein sequence ID" value="VWB54437.1"/>
    <property type="molecule type" value="Genomic_DNA"/>
</dbReference>
<accession>A0A6P2KCI8</accession>
<dbReference type="AlphaFoldDB" id="A0A6P2KCI8"/>
<evidence type="ECO:0000313" key="1">
    <source>
        <dbReference type="EMBL" id="VWB54437.1"/>
    </source>
</evidence>
<gene>
    <name evidence="1" type="ORF">BLA6863_02501</name>
</gene>
<evidence type="ECO:0000313" key="2">
    <source>
        <dbReference type="Proteomes" id="UP000494170"/>
    </source>
</evidence>
<sequence length="93" mass="10266">MGWEEKYGGIWAGVLMPGEMPVVETHLADRHLVALIARRPDGLYRAVVLGHRPDPQWRVPFWGEVTAPAMASSIDDAEQYLVAALANLVERGS</sequence>
<name>A0A6P2KCI8_BURL3</name>
<proteinExistence type="predicted"/>
<protein>
    <submittedName>
        <fullName evidence="1">Uncharacterized protein</fullName>
    </submittedName>
</protein>
<dbReference type="RefSeq" id="WP_174940115.1">
    <property type="nucleotide sequence ID" value="NZ_CABVPY010000012.1"/>
</dbReference>
<reference evidence="1 2" key="1">
    <citation type="submission" date="2019-09" db="EMBL/GenBank/DDBJ databases">
        <authorList>
            <person name="Depoorter E."/>
        </authorList>
    </citation>
    <scope>NUCLEOTIDE SEQUENCE [LARGE SCALE GENOMIC DNA]</scope>
    <source>
        <strain evidence="1">LMG 6863</strain>
    </source>
</reference>